<dbReference type="InterPro" id="IPR003591">
    <property type="entry name" value="Leu-rich_rpt_typical-subtyp"/>
</dbReference>
<accession>A0A1I7S7B7</accession>
<dbReference type="Proteomes" id="UP000659654">
    <property type="component" value="Unassembled WGS sequence"/>
</dbReference>
<dbReference type="SMART" id="SM00082">
    <property type="entry name" value="LRRCT"/>
    <property type="match status" value="1"/>
</dbReference>
<dbReference type="PANTHER" id="PTHR24366">
    <property type="entry name" value="IG(IMMUNOGLOBULIN) AND LRR(LEUCINE RICH REPEAT) DOMAINS"/>
    <property type="match status" value="1"/>
</dbReference>
<evidence type="ECO:0000256" key="5">
    <source>
        <dbReference type="SAM" id="SignalP"/>
    </source>
</evidence>
<evidence type="ECO:0000313" key="10">
    <source>
        <dbReference type="WBParaSite" id="BXY_0890600.1"/>
    </source>
</evidence>
<feature type="transmembrane region" description="Helical" evidence="4">
    <location>
        <begin position="312"/>
        <end position="329"/>
    </location>
</feature>
<keyword evidence="9" id="KW-1185">Reference proteome</keyword>
<dbReference type="Pfam" id="PF13855">
    <property type="entry name" value="LRR_8"/>
    <property type="match status" value="1"/>
</dbReference>
<evidence type="ECO:0000256" key="1">
    <source>
        <dbReference type="ARBA" id="ARBA00022614"/>
    </source>
</evidence>
<dbReference type="Proteomes" id="UP000095284">
    <property type="component" value="Unplaced"/>
</dbReference>
<dbReference type="SMR" id="A0A1I7S7B7"/>
<dbReference type="WBParaSite" id="BXY_0890600.1">
    <property type="protein sequence ID" value="BXY_0890600.1"/>
    <property type="gene ID" value="BXY_0890600"/>
</dbReference>
<keyword evidence="4" id="KW-1133">Transmembrane helix</keyword>
<dbReference type="OrthoDB" id="694479at2759"/>
<dbReference type="SMART" id="SM00369">
    <property type="entry name" value="LRR_TYP"/>
    <property type="match status" value="3"/>
</dbReference>
<reference evidence="10" key="1">
    <citation type="submission" date="2016-11" db="UniProtKB">
        <authorList>
            <consortium name="WormBaseParasite"/>
        </authorList>
    </citation>
    <scope>IDENTIFICATION</scope>
</reference>
<dbReference type="SUPFAM" id="SSF52058">
    <property type="entry name" value="L domain-like"/>
    <property type="match status" value="1"/>
</dbReference>
<dbReference type="PRINTS" id="PR00019">
    <property type="entry name" value="LEURICHRPT"/>
</dbReference>
<dbReference type="PANTHER" id="PTHR24366:SF96">
    <property type="entry name" value="LEUCINE RICH REPEAT CONTAINING 53"/>
    <property type="match status" value="1"/>
</dbReference>
<keyword evidence="2 5" id="KW-0732">Signal</keyword>
<evidence type="ECO:0000256" key="3">
    <source>
        <dbReference type="ARBA" id="ARBA00022737"/>
    </source>
</evidence>
<reference evidence="7" key="2">
    <citation type="submission" date="2020-09" db="EMBL/GenBank/DDBJ databases">
        <authorList>
            <person name="Kikuchi T."/>
        </authorList>
    </citation>
    <scope>NUCLEOTIDE SEQUENCE</scope>
    <source>
        <strain evidence="7">Ka4C1</strain>
    </source>
</reference>
<dbReference type="Proteomes" id="UP000582659">
    <property type="component" value="Unassembled WGS sequence"/>
</dbReference>
<feature type="chain" id="PRO_5035359762" evidence="5">
    <location>
        <begin position="23"/>
        <end position="361"/>
    </location>
</feature>
<dbReference type="EMBL" id="CAJFDI010000001">
    <property type="protein sequence ID" value="CAD5209641.1"/>
    <property type="molecule type" value="Genomic_DNA"/>
</dbReference>
<evidence type="ECO:0000256" key="4">
    <source>
        <dbReference type="SAM" id="Phobius"/>
    </source>
</evidence>
<name>A0A1I7S7B7_BURXY</name>
<sequence>MSERSGVITGLLIIGWILPCNAIKSQFEANCFPGCTCSPEEYKCVGLGEKTTDVFKSIRPEVYHDLDTVIVTGNQFGDLEAENLFGNNVRHHRLTLLDLSNNHLTSFGIQTLIGASRVETLKLDHNDLTAFADDQPLNFLTSLRIIDLTDAFGAHASVKKRADLVRTLFRNNHSFTDLYEVNLSNNQLRYLHPETFCNVKGLSRLILTNNQISDFQIADGCLEGLASLELRLNRFISIPSHIWKSLPSLNTLDFSKNPLACDCGLQSFHEFALDEANSFLSQGETLCSTPEKYKGRSVFDVEENFCRGNGGVFHWFVLLLLATVILFGYKEYRKRGKAINFKIFQGYSQLQTDNGNQPAFV</sequence>
<gene>
    <name evidence="7" type="ORF">BXYJ_LOCUS1537</name>
</gene>
<protein>
    <submittedName>
        <fullName evidence="7">(pine wood nematode) hypothetical protein</fullName>
    </submittedName>
    <submittedName>
        <fullName evidence="10">LRRCT domain-containing protein</fullName>
    </submittedName>
</protein>
<feature type="domain" description="LRRCT" evidence="6">
    <location>
        <begin position="257"/>
        <end position="307"/>
    </location>
</feature>
<keyword evidence="4" id="KW-0472">Membrane</keyword>
<dbReference type="Gene3D" id="3.80.10.10">
    <property type="entry name" value="Ribonuclease Inhibitor"/>
    <property type="match status" value="2"/>
</dbReference>
<organism evidence="8 10">
    <name type="scientific">Bursaphelenchus xylophilus</name>
    <name type="common">Pinewood nematode worm</name>
    <name type="synonym">Aphelenchoides xylophilus</name>
    <dbReference type="NCBI Taxonomy" id="6326"/>
    <lineage>
        <taxon>Eukaryota</taxon>
        <taxon>Metazoa</taxon>
        <taxon>Ecdysozoa</taxon>
        <taxon>Nematoda</taxon>
        <taxon>Chromadorea</taxon>
        <taxon>Rhabditida</taxon>
        <taxon>Tylenchina</taxon>
        <taxon>Tylenchomorpha</taxon>
        <taxon>Aphelenchoidea</taxon>
        <taxon>Aphelenchoididae</taxon>
        <taxon>Bursaphelenchus</taxon>
    </lineage>
</organism>
<keyword evidence="1" id="KW-0433">Leucine-rich repeat</keyword>
<dbReference type="Pfam" id="PF00560">
    <property type="entry name" value="LRR_1"/>
    <property type="match status" value="1"/>
</dbReference>
<proteinExistence type="predicted"/>
<keyword evidence="4" id="KW-0812">Transmembrane</keyword>
<dbReference type="EMBL" id="CAJFCV020000001">
    <property type="protein sequence ID" value="CAG9084873.1"/>
    <property type="molecule type" value="Genomic_DNA"/>
</dbReference>
<dbReference type="AlphaFoldDB" id="A0A1I7S7B7"/>
<dbReference type="InterPro" id="IPR000483">
    <property type="entry name" value="Cys-rich_flank_reg_C"/>
</dbReference>
<evidence type="ECO:0000313" key="9">
    <source>
        <dbReference type="Proteomes" id="UP000659654"/>
    </source>
</evidence>
<feature type="signal peptide" evidence="5">
    <location>
        <begin position="1"/>
        <end position="22"/>
    </location>
</feature>
<evidence type="ECO:0000313" key="7">
    <source>
        <dbReference type="EMBL" id="CAD5209641.1"/>
    </source>
</evidence>
<dbReference type="InterPro" id="IPR001611">
    <property type="entry name" value="Leu-rich_rpt"/>
</dbReference>
<evidence type="ECO:0000256" key="2">
    <source>
        <dbReference type="ARBA" id="ARBA00022729"/>
    </source>
</evidence>
<dbReference type="InterPro" id="IPR032675">
    <property type="entry name" value="LRR_dom_sf"/>
</dbReference>
<dbReference type="eggNOG" id="KOG0619">
    <property type="taxonomic scope" value="Eukaryota"/>
</dbReference>
<keyword evidence="3" id="KW-0677">Repeat</keyword>
<evidence type="ECO:0000313" key="8">
    <source>
        <dbReference type="Proteomes" id="UP000095284"/>
    </source>
</evidence>
<evidence type="ECO:0000259" key="6">
    <source>
        <dbReference type="SMART" id="SM00082"/>
    </source>
</evidence>